<feature type="coiled-coil region" evidence="1">
    <location>
        <begin position="321"/>
        <end position="370"/>
    </location>
</feature>
<accession>A0A1L7WZG8</accession>
<dbReference type="AlphaFoldDB" id="A0A1L7WZG8"/>
<proteinExistence type="predicted"/>
<sequence length="559" mass="66251">MTSKDELTDRPRRAQNDSFQIFKKHLKAAVLGPQPDKESKKQEGSLEKKDDDLNWGKAESKPAKNMGVQRRPLEKRKKMTKQEYRDEERALPDRPRSTYDWNTYKEVPPVPNSLDDGYGPALTLENTKEKESREREEKLKADIYQMRKDMYALEDIRNSEMSRYRDECDAKLINQEQQNAAEMAMTKSQYEEDIVRLTRHFEEEHKERDAELYQIRNDHKQEIAAYNKRTAVLESQCEDQGLLLEKLKADLSNAKETEERKIKVERSGYEERLRAERSRYEAQMSSLEQKHSEEMNLLHRDHEKELYWAKNAHAAEMGKMSKESDLQRNNLESQLARQKQEYAEVMKAIRQQHEDELHQTKGELAAERERLRMDIDLQHKDSETQLTKLREEYAEGTKAMRREHEEKLAQIKQDHESLKARHNICETELQKTKDIHAEEKKAIQSEYDSTIARIYQQHNEDLETRFVGLEKKLAKTVDGHQSQLRGMEYKHDDNVKGMKADIERLTREMKNHVDGENYYKMLLADEKARRKSAVRRFREIEARLVVVEGERTLNEEAKE</sequence>
<feature type="compositionally biased region" description="Basic and acidic residues" evidence="2">
    <location>
        <begin position="35"/>
        <end position="62"/>
    </location>
</feature>
<evidence type="ECO:0000256" key="1">
    <source>
        <dbReference type="SAM" id="Coils"/>
    </source>
</evidence>
<dbReference type="EMBL" id="FJOG01000011">
    <property type="protein sequence ID" value="CZR58154.1"/>
    <property type="molecule type" value="Genomic_DNA"/>
</dbReference>
<keyword evidence="1" id="KW-0175">Coiled coil</keyword>
<evidence type="ECO:0000256" key="2">
    <source>
        <dbReference type="SAM" id="MobiDB-lite"/>
    </source>
</evidence>
<gene>
    <name evidence="3" type="ORF">PAC_08045</name>
</gene>
<name>A0A1L7WZG8_9HELO</name>
<evidence type="ECO:0000313" key="4">
    <source>
        <dbReference type="Proteomes" id="UP000184330"/>
    </source>
</evidence>
<dbReference type="Proteomes" id="UP000184330">
    <property type="component" value="Unassembled WGS sequence"/>
</dbReference>
<keyword evidence="4" id="KW-1185">Reference proteome</keyword>
<feature type="coiled-coil region" evidence="1">
    <location>
        <begin position="394"/>
        <end position="428"/>
    </location>
</feature>
<reference evidence="3 4" key="1">
    <citation type="submission" date="2016-03" db="EMBL/GenBank/DDBJ databases">
        <authorList>
            <person name="Ploux O."/>
        </authorList>
    </citation>
    <scope>NUCLEOTIDE SEQUENCE [LARGE SCALE GENOMIC DNA]</scope>
    <source>
        <strain evidence="3 4">UAMH 11012</strain>
    </source>
</reference>
<feature type="compositionally biased region" description="Basic and acidic residues" evidence="2">
    <location>
        <begin position="1"/>
        <end position="15"/>
    </location>
</feature>
<feature type="compositionally biased region" description="Basic and acidic residues" evidence="2">
    <location>
        <begin position="126"/>
        <end position="140"/>
    </location>
</feature>
<evidence type="ECO:0000313" key="3">
    <source>
        <dbReference type="EMBL" id="CZR58154.1"/>
    </source>
</evidence>
<feature type="coiled-coil region" evidence="1">
    <location>
        <begin position="173"/>
        <end position="297"/>
    </location>
</feature>
<organism evidence="3 4">
    <name type="scientific">Phialocephala subalpina</name>
    <dbReference type="NCBI Taxonomy" id="576137"/>
    <lineage>
        <taxon>Eukaryota</taxon>
        <taxon>Fungi</taxon>
        <taxon>Dikarya</taxon>
        <taxon>Ascomycota</taxon>
        <taxon>Pezizomycotina</taxon>
        <taxon>Leotiomycetes</taxon>
        <taxon>Helotiales</taxon>
        <taxon>Mollisiaceae</taxon>
        <taxon>Phialocephala</taxon>
        <taxon>Phialocephala fortinii species complex</taxon>
    </lineage>
</organism>
<dbReference type="OrthoDB" id="2289094at2759"/>
<feature type="compositionally biased region" description="Basic and acidic residues" evidence="2">
    <location>
        <begin position="80"/>
        <end position="97"/>
    </location>
</feature>
<protein>
    <submittedName>
        <fullName evidence="3">Uncharacterized protein</fullName>
    </submittedName>
</protein>
<feature type="region of interest" description="Disordered" evidence="2">
    <location>
        <begin position="1"/>
        <end position="140"/>
    </location>
</feature>